<dbReference type="Proteomes" id="UP000000322">
    <property type="component" value="Chromosome"/>
</dbReference>
<proteinExistence type="predicted"/>
<dbReference type="InterPro" id="IPR040999">
    <property type="entry name" value="Mak_N_cap"/>
</dbReference>
<name>D1BIQ8_SANKS</name>
<dbReference type="STRING" id="446469.Sked_01280"/>
<keyword evidence="4" id="KW-0067">ATP-binding</keyword>
<evidence type="ECO:0000256" key="2">
    <source>
        <dbReference type="ARBA" id="ARBA00022741"/>
    </source>
</evidence>
<dbReference type="OrthoDB" id="3787729at2"/>
<dbReference type="Pfam" id="PF18085">
    <property type="entry name" value="Mak_N_cap"/>
    <property type="match status" value="1"/>
</dbReference>
<evidence type="ECO:0000259" key="6">
    <source>
        <dbReference type="Pfam" id="PF18085"/>
    </source>
</evidence>
<dbReference type="EMBL" id="CP001819">
    <property type="protein sequence ID" value="ACZ20100.1"/>
    <property type="molecule type" value="Genomic_DNA"/>
</dbReference>
<accession>D1BIQ8</accession>
<keyword evidence="3" id="KW-0418">Kinase</keyword>
<dbReference type="GO" id="GO:0005524">
    <property type="term" value="F:ATP binding"/>
    <property type="evidence" value="ECO:0007669"/>
    <property type="project" value="UniProtKB-KW"/>
</dbReference>
<dbReference type="KEGG" id="ske:Sked_01280"/>
<sequence>MAIIYQATLVPSKAEIVASWLPTQPWFDGPADVATPVAAYRFDDPEGEVGVESLLLDVHGRLVHVPLTYRAAALPGAEQWLLGTLEHSVLGTRWVYDAQGDPVYRAELTRAVQEGDTQVPMMVETPDGPVEREPSIHVRGSGSDGPAATRPDGARGPEDVAVVRFPSPDVEVPTAGTLVGTLVGQDDELLLAYLV</sequence>
<gene>
    <name evidence="7" type="ordered locus">Sked_01280</name>
</gene>
<evidence type="ECO:0000256" key="3">
    <source>
        <dbReference type="ARBA" id="ARBA00022777"/>
    </source>
</evidence>
<evidence type="ECO:0000256" key="1">
    <source>
        <dbReference type="ARBA" id="ARBA00022679"/>
    </source>
</evidence>
<dbReference type="HOGENOM" id="CLU_108515_0_0_11"/>
<keyword evidence="8" id="KW-1185">Reference proteome</keyword>
<keyword evidence="1" id="KW-0808">Transferase</keyword>
<organism evidence="7 8">
    <name type="scientific">Sanguibacter keddieii (strain ATCC 51767 / DSM 10542 / NCFB 3025 / ST-74)</name>
    <dbReference type="NCBI Taxonomy" id="446469"/>
    <lineage>
        <taxon>Bacteria</taxon>
        <taxon>Bacillati</taxon>
        <taxon>Actinomycetota</taxon>
        <taxon>Actinomycetes</taxon>
        <taxon>Micrococcales</taxon>
        <taxon>Sanguibacteraceae</taxon>
        <taxon>Sanguibacter</taxon>
    </lineage>
</organism>
<dbReference type="RefSeq" id="WP_012865169.1">
    <property type="nucleotide sequence ID" value="NC_013521.1"/>
</dbReference>
<evidence type="ECO:0000256" key="4">
    <source>
        <dbReference type="ARBA" id="ARBA00022840"/>
    </source>
</evidence>
<dbReference type="eggNOG" id="COG3281">
    <property type="taxonomic scope" value="Bacteria"/>
</dbReference>
<evidence type="ECO:0000313" key="7">
    <source>
        <dbReference type="EMBL" id="ACZ20100.1"/>
    </source>
</evidence>
<protein>
    <recommendedName>
        <fullName evidence="6">Maltokinase N-terminal cap domain-containing protein</fullName>
    </recommendedName>
</protein>
<dbReference type="GO" id="GO:0016301">
    <property type="term" value="F:kinase activity"/>
    <property type="evidence" value="ECO:0007669"/>
    <property type="project" value="UniProtKB-KW"/>
</dbReference>
<feature type="domain" description="Maltokinase N-terminal cap" evidence="6">
    <location>
        <begin position="20"/>
        <end position="101"/>
    </location>
</feature>
<feature type="region of interest" description="Disordered" evidence="5">
    <location>
        <begin position="127"/>
        <end position="158"/>
    </location>
</feature>
<evidence type="ECO:0000313" key="8">
    <source>
        <dbReference type="Proteomes" id="UP000000322"/>
    </source>
</evidence>
<evidence type="ECO:0000256" key="5">
    <source>
        <dbReference type="SAM" id="MobiDB-lite"/>
    </source>
</evidence>
<dbReference type="NCBIfam" id="NF047744">
    <property type="entry name" value="CG0192_rel"/>
    <property type="match status" value="1"/>
</dbReference>
<reference evidence="7 8" key="1">
    <citation type="journal article" date="2009" name="Stand. Genomic Sci.">
        <title>Complete genome sequence of Sanguibacter keddieii type strain (ST-74).</title>
        <authorList>
            <person name="Ivanova N."/>
            <person name="Sikorski J."/>
            <person name="Sims D."/>
            <person name="Brettin T."/>
            <person name="Detter J.C."/>
            <person name="Han C."/>
            <person name="Lapidus A."/>
            <person name="Copeland A."/>
            <person name="Glavina Del Rio T."/>
            <person name="Nolan M."/>
            <person name="Chen F."/>
            <person name="Lucas S."/>
            <person name="Tice H."/>
            <person name="Cheng J.F."/>
            <person name="Bruce D."/>
            <person name="Goodwin L."/>
            <person name="Pitluck S."/>
            <person name="Pati A."/>
            <person name="Mavromatis K."/>
            <person name="Chen A."/>
            <person name="Palaniappan K."/>
            <person name="D'haeseleer P."/>
            <person name="Chain P."/>
            <person name="Bristow J."/>
            <person name="Eisen J.A."/>
            <person name="Markowitz V."/>
            <person name="Hugenholtz P."/>
            <person name="Goker M."/>
            <person name="Pukall R."/>
            <person name="Klenk H.P."/>
            <person name="Kyrpides N.C."/>
        </authorList>
    </citation>
    <scope>NUCLEOTIDE SEQUENCE [LARGE SCALE GENOMIC DNA]</scope>
    <source>
        <strain evidence="8">ATCC 51767 / DSM 10542 / NCFB 3025 / ST-74</strain>
    </source>
</reference>
<keyword evidence="2" id="KW-0547">Nucleotide-binding</keyword>
<dbReference type="AlphaFoldDB" id="D1BIQ8"/>